<keyword evidence="3 10" id="KW-0812">Transmembrane</keyword>
<proteinExistence type="predicted"/>
<dbReference type="EMBL" id="JPKZ01000316">
    <property type="protein sequence ID" value="KHN87995.1"/>
    <property type="molecule type" value="Genomic_DNA"/>
</dbReference>
<feature type="region of interest" description="Disordered" evidence="9">
    <location>
        <begin position="1"/>
        <end position="36"/>
    </location>
</feature>
<keyword evidence="8" id="KW-1015">Disulfide bond</keyword>
<dbReference type="GO" id="GO:0089718">
    <property type="term" value="P:amino acid import across plasma membrane"/>
    <property type="evidence" value="ECO:0007669"/>
    <property type="project" value="TreeGrafter"/>
</dbReference>
<dbReference type="GO" id="GO:0046872">
    <property type="term" value="F:metal ion binding"/>
    <property type="evidence" value="ECO:0007669"/>
    <property type="project" value="UniProtKB-KW"/>
</dbReference>
<feature type="transmembrane region" description="Helical" evidence="10">
    <location>
        <begin position="268"/>
        <end position="292"/>
    </location>
</feature>
<feature type="transmembrane region" description="Helical" evidence="10">
    <location>
        <begin position="458"/>
        <end position="480"/>
    </location>
</feature>
<comment type="caution">
    <text evidence="11">The sequence shown here is derived from an EMBL/GenBank/DDBJ whole genome shotgun (WGS) entry which is preliminary data.</text>
</comment>
<dbReference type="GO" id="GO:0005886">
    <property type="term" value="C:plasma membrane"/>
    <property type="evidence" value="ECO:0007669"/>
    <property type="project" value="TreeGrafter"/>
</dbReference>
<feature type="transmembrane region" description="Helical" evidence="10">
    <location>
        <begin position="415"/>
        <end position="437"/>
    </location>
</feature>
<evidence type="ECO:0000256" key="8">
    <source>
        <dbReference type="PIRSR" id="PIRSR600175-2"/>
    </source>
</evidence>
<feature type="binding site" evidence="7">
    <location>
        <position position="317"/>
    </location>
    <ligand>
        <name>Na(+)</name>
        <dbReference type="ChEBI" id="CHEBI:29101"/>
        <label>1</label>
    </ligand>
</feature>
<evidence type="ECO:0000256" key="9">
    <source>
        <dbReference type="SAM" id="MobiDB-lite"/>
    </source>
</evidence>
<evidence type="ECO:0000256" key="1">
    <source>
        <dbReference type="ARBA" id="ARBA00004141"/>
    </source>
</evidence>
<dbReference type="OMA" id="RATGDWG"/>
<feature type="region of interest" description="Disordered" evidence="9">
    <location>
        <begin position="606"/>
        <end position="630"/>
    </location>
</feature>
<dbReference type="AlphaFoldDB" id="A0A0B2W459"/>
<feature type="transmembrane region" description="Helical" evidence="10">
    <location>
        <begin position="569"/>
        <end position="590"/>
    </location>
</feature>
<dbReference type="PRINTS" id="PR00176">
    <property type="entry name" value="NANEUSMPORT"/>
</dbReference>
<feature type="disulfide bond" evidence="8">
    <location>
        <begin position="180"/>
        <end position="189"/>
    </location>
</feature>
<evidence type="ECO:0000313" key="11">
    <source>
        <dbReference type="EMBL" id="KHN87995.1"/>
    </source>
</evidence>
<feature type="transmembrane region" description="Helical" evidence="10">
    <location>
        <begin position="94"/>
        <end position="113"/>
    </location>
</feature>
<evidence type="ECO:0000256" key="4">
    <source>
        <dbReference type="ARBA" id="ARBA00022847"/>
    </source>
</evidence>
<evidence type="ECO:0000256" key="7">
    <source>
        <dbReference type="PIRSR" id="PIRSR600175-1"/>
    </source>
</evidence>
<keyword evidence="7" id="KW-0915">Sodium</keyword>
<dbReference type="PROSITE" id="PS50267">
    <property type="entry name" value="NA_NEUROTRAN_SYMP_3"/>
    <property type="match status" value="1"/>
</dbReference>
<feature type="binding site" evidence="7">
    <location>
        <position position="349"/>
    </location>
    <ligand>
        <name>Na(+)</name>
        <dbReference type="ChEBI" id="CHEBI:29101"/>
        <label>1</label>
    </ligand>
</feature>
<comment type="subcellular location">
    <subcellularLocation>
        <location evidence="1">Membrane</location>
        <topology evidence="1">Multi-pass membrane protein</topology>
    </subcellularLocation>
</comment>
<dbReference type="SUPFAM" id="SSF161070">
    <property type="entry name" value="SNF-like"/>
    <property type="match status" value="1"/>
</dbReference>
<name>A0A0B2W459_TOXCA</name>
<keyword evidence="5 10" id="KW-1133">Transmembrane helix</keyword>
<evidence type="ECO:0000256" key="6">
    <source>
        <dbReference type="ARBA" id="ARBA00023136"/>
    </source>
</evidence>
<feature type="transmembrane region" description="Helical" evidence="10">
    <location>
        <begin position="134"/>
        <end position="167"/>
    </location>
</feature>
<protein>
    <submittedName>
        <fullName evidence="11">Sodium-and chloride-dependent glycine transporter 2</fullName>
    </submittedName>
</protein>
<evidence type="ECO:0000256" key="2">
    <source>
        <dbReference type="ARBA" id="ARBA00022448"/>
    </source>
</evidence>
<evidence type="ECO:0000256" key="3">
    <source>
        <dbReference type="ARBA" id="ARBA00022692"/>
    </source>
</evidence>
<feature type="compositionally biased region" description="Polar residues" evidence="9">
    <location>
        <begin position="1"/>
        <end position="33"/>
    </location>
</feature>
<dbReference type="STRING" id="6265.A0A0B2W459"/>
<feature type="compositionally biased region" description="Basic and acidic residues" evidence="9">
    <location>
        <begin position="614"/>
        <end position="630"/>
    </location>
</feature>
<feature type="transmembrane region" description="Helical" evidence="10">
    <location>
        <begin position="304"/>
        <end position="321"/>
    </location>
</feature>
<dbReference type="OrthoDB" id="5778713at2759"/>
<keyword evidence="7" id="KW-0479">Metal-binding</keyword>
<feature type="transmembrane region" description="Helical" evidence="10">
    <location>
        <begin position="239"/>
        <end position="261"/>
    </location>
</feature>
<reference evidence="11 12" key="1">
    <citation type="submission" date="2014-11" db="EMBL/GenBank/DDBJ databases">
        <title>Genetic blueprint of the zoonotic pathogen Toxocara canis.</title>
        <authorList>
            <person name="Zhu X.-Q."/>
            <person name="Korhonen P.K."/>
            <person name="Cai H."/>
            <person name="Young N.D."/>
            <person name="Nejsum P."/>
            <person name="von Samson-Himmelstjerna G."/>
            <person name="Boag P.R."/>
            <person name="Tan P."/>
            <person name="Li Q."/>
            <person name="Min J."/>
            <person name="Yang Y."/>
            <person name="Wang X."/>
            <person name="Fang X."/>
            <person name="Hall R.S."/>
            <person name="Hofmann A."/>
            <person name="Sternberg P.W."/>
            <person name="Jex A.R."/>
            <person name="Gasser R.B."/>
        </authorList>
    </citation>
    <scope>NUCLEOTIDE SEQUENCE [LARGE SCALE GENOMIC DNA]</scope>
    <source>
        <strain evidence="11">PN_DK_2014</strain>
    </source>
</reference>
<keyword evidence="6 10" id="KW-0472">Membrane</keyword>
<dbReference type="PANTHER" id="PTHR11616:SF241">
    <property type="entry name" value="SODIUM- AND CHLORIDE-DEPENDENT GLYCINE TRANSPORTER 2"/>
    <property type="match status" value="1"/>
</dbReference>
<evidence type="ECO:0000256" key="5">
    <source>
        <dbReference type="ARBA" id="ARBA00022989"/>
    </source>
</evidence>
<feature type="transmembrane region" description="Helical" evidence="10">
    <location>
        <begin position="486"/>
        <end position="506"/>
    </location>
</feature>
<accession>A0A0B2W459</accession>
<feature type="transmembrane region" description="Helical" evidence="10">
    <location>
        <begin position="527"/>
        <end position="549"/>
    </location>
</feature>
<evidence type="ECO:0000256" key="10">
    <source>
        <dbReference type="SAM" id="Phobius"/>
    </source>
</evidence>
<organism evidence="11 12">
    <name type="scientific">Toxocara canis</name>
    <name type="common">Canine roundworm</name>
    <dbReference type="NCBI Taxonomy" id="6265"/>
    <lineage>
        <taxon>Eukaryota</taxon>
        <taxon>Metazoa</taxon>
        <taxon>Ecdysozoa</taxon>
        <taxon>Nematoda</taxon>
        <taxon>Chromadorea</taxon>
        <taxon>Rhabditida</taxon>
        <taxon>Spirurina</taxon>
        <taxon>Ascaridomorpha</taxon>
        <taxon>Ascaridoidea</taxon>
        <taxon>Toxocaridae</taxon>
        <taxon>Toxocara</taxon>
    </lineage>
</organism>
<dbReference type="GO" id="GO:0005283">
    <property type="term" value="F:amino acid:sodium symporter activity"/>
    <property type="evidence" value="ECO:0007669"/>
    <property type="project" value="TreeGrafter"/>
</dbReference>
<dbReference type="InterPro" id="IPR037272">
    <property type="entry name" value="SNS_sf"/>
</dbReference>
<gene>
    <name evidence="11" type="primary">slc6a5</name>
    <name evidence="11" type="ORF">Tcan_18512</name>
</gene>
<evidence type="ECO:0000313" key="12">
    <source>
        <dbReference type="Proteomes" id="UP000031036"/>
    </source>
</evidence>
<dbReference type="Proteomes" id="UP000031036">
    <property type="component" value="Unassembled WGS sequence"/>
</dbReference>
<sequence>FNQEEQSTQKEQSLNEPSPSSTEDNQMPSSPITTPVDESLIDKSLLEWQDEESAMAIRYRWPNSIEGIVTFCSYVCCPASMYILPRLYGKHGAAFTYCLMIGYIFVGLPAMYLEMALGQYTSTSPHRIFSRMVPAFSGISISMIIIMVLRVVYLAAQLTHVVLLLILSLYFQSDLPWASCDGRNLTGACYDDGGYRDAEGPLLGQSLPFTTYLFEEVYQPLYKAIDYQIASLDLTSNLIFIWVFSTVFVFYGICLVGKVAFVTTAIPLAIAIYFFIRGATLEGFGDGALYLLNPARRLEAFFDPSLYADAITFVLLSLRLGDGGILHIASHNKFHNNVAPDAMIVVSINLLFSLLASFGTFFYLGHISHDVYGHSIDDRYERMKRTIADGVLDSYPIAEVASTITKPMPGFMHAAFFFTAVLLTSVQTLIISLNVIVESIEEKWPHFRRMLRRIFLNVALVFSAFLCGYFMIVQHGYLIIIYFRKYISYALASIVLFEIIAVAYAYRLRRFLANIRTMVGGSIVVKAYWWMNWFIFSPILLVMTILMQIFGWKRTMSTRYYPIKYIDIFGWMLTLLIVGCVPGVFLFHAIRAWRSNAPFKSIFRSDPKWGPADTEDRLNAKKSEKALRAS</sequence>
<keyword evidence="4" id="KW-0769">Symport</keyword>
<dbReference type="InterPro" id="IPR000175">
    <property type="entry name" value="Na/ntran_symport"/>
</dbReference>
<keyword evidence="2" id="KW-0813">Transport</keyword>
<dbReference type="Pfam" id="PF00209">
    <property type="entry name" value="SNF"/>
    <property type="match status" value="1"/>
</dbReference>
<dbReference type="PANTHER" id="PTHR11616">
    <property type="entry name" value="SODIUM/CHLORIDE DEPENDENT TRANSPORTER"/>
    <property type="match status" value="1"/>
</dbReference>
<feature type="transmembrane region" description="Helical" evidence="10">
    <location>
        <begin position="342"/>
        <end position="364"/>
    </location>
</feature>
<feature type="non-terminal residue" evidence="11">
    <location>
        <position position="1"/>
    </location>
</feature>
<keyword evidence="12" id="KW-1185">Reference proteome</keyword>